<dbReference type="Pfam" id="PF13419">
    <property type="entry name" value="HAD_2"/>
    <property type="match status" value="1"/>
</dbReference>
<protein>
    <submittedName>
        <fullName evidence="1">HAD family phosphatase</fullName>
    </submittedName>
</protein>
<dbReference type="AlphaFoldDB" id="A0A5B8UM95"/>
<evidence type="ECO:0000313" key="1">
    <source>
        <dbReference type="EMBL" id="QEC57482.1"/>
    </source>
</evidence>
<dbReference type="KEGG" id="fgg:FSB75_16770"/>
<gene>
    <name evidence="1" type="ORF">FSB75_16770</name>
</gene>
<organism evidence="1 2">
    <name type="scientific">Flavisolibacter ginsenosidimutans</name>
    <dbReference type="NCBI Taxonomy" id="661481"/>
    <lineage>
        <taxon>Bacteria</taxon>
        <taxon>Pseudomonadati</taxon>
        <taxon>Bacteroidota</taxon>
        <taxon>Chitinophagia</taxon>
        <taxon>Chitinophagales</taxon>
        <taxon>Chitinophagaceae</taxon>
        <taxon>Flavisolibacter</taxon>
    </lineage>
</organism>
<dbReference type="InterPro" id="IPR023198">
    <property type="entry name" value="PGP-like_dom2"/>
</dbReference>
<dbReference type="RefSeq" id="WP_146789851.1">
    <property type="nucleotide sequence ID" value="NZ_BAABIO010000003.1"/>
</dbReference>
<name>A0A5B8UM95_9BACT</name>
<dbReference type="EMBL" id="CP042433">
    <property type="protein sequence ID" value="QEC57482.1"/>
    <property type="molecule type" value="Genomic_DNA"/>
</dbReference>
<dbReference type="CDD" id="cd02603">
    <property type="entry name" value="HAD_sEH-N_like"/>
    <property type="match status" value="1"/>
</dbReference>
<reference evidence="1 2" key="1">
    <citation type="journal article" date="2015" name="Int. J. Syst. Evol. Microbiol.">
        <title>Flavisolibacter ginsenosidimutans sp. nov., with ginsenoside-converting activity isolated from soil used for cultivating ginseng.</title>
        <authorList>
            <person name="Zhao Y."/>
            <person name="Liu Q."/>
            <person name="Kang M.S."/>
            <person name="Jin F."/>
            <person name="Yu H."/>
            <person name="Im W.T."/>
        </authorList>
    </citation>
    <scope>NUCLEOTIDE SEQUENCE [LARGE SCALE GENOMIC DNA]</scope>
    <source>
        <strain evidence="1 2">Gsoil 636</strain>
    </source>
</reference>
<dbReference type="PANTHER" id="PTHR43611:SF3">
    <property type="entry name" value="FLAVIN MONONUCLEOTIDE HYDROLASE 1, CHLOROPLATIC"/>
    <property type="match status" value="1"/>
</dbReference>
<evidence type="ECO:0000313" key="2">
    <source>
        <dbReference type="Proteomes" id="UP000321204"/>
    </source>
</evidence>
<keyword evidence="2" id="KW-1185">Reference proteome</keyword>
<dbReference type="OrthoDB" id="9797415at2"/>
<sequence length="201" mass="23456">MKIDTVIFDLGNVLVRWSPTILYDKIFSDKKERDHFLNNIATMDWHSEQDAGRSPQEATELLVKEHPDWAHPIRAFYARWKEMFAGPIEGSVEILKELKEKGYKLYVLSNWNAELFNDTVDDFPFLQWFDDRIISGEVKLKKPDAAIYQLTLQRFNLSPQQAVFIDDSEQNVETAESLGIRGIHFKSPEELRQELQALNLL</sequence>
<dbReference type="PRINTS" id="PR00413">
    <property type="entry name" value="HADHALOGNASE"/>
</dbReference>
<dbReference type="InterPro" id="IPR023214">
    <property type="entry name" value="HAD_sf"/>
</dbReference>
<proteinExistence type="predicted"/>
<dbReference type="Gene3D" id="1.10.150.240">
    <property type="entry name" value="Putative phosphatase, domain 2"/>
    <property type="match status" value="1"/>
</dbReference>
<dbReference type="SFLD" id="SFLDG01129">
    <property type="entry name" value="C1.5:_HAD__Beta-PGM__Phosphata"/>
    <property type="match status" value="1"/>
</dbReference>
<dbReference type="InterPro" id="IPR006439">
    <property type="entry name" value="HAD-SF_hydro_IA"/>
</dbReference>
<dbReference type="SUPFAM" id="SSF56784">
    <property type="entry name" value="HAD-like"/>
    <property type="match status" value="1"/>
</dbReference>
<dbReference type="SFLD" id="SFLDS00003">
    <property type="entry name" value="Haloacid_Dehalogenase"/>
    <property type="match status" value="1"/>
</dbReference>
<dbReference type="Gene3D" id="3.40.50.1000">
    <property type="entry name" value="HAD superfamily/HAD-like"/>
    <property type="match status" value="1"/>
</dbReference>
<dbReference type="InterPro" id="IPR041492">
    <property type="entry name" value="HAD_2"/>
</dbReference>
<dbReference type="Proteomes" id="UP000321204">
    <property type="component" value="Chromosome"/>
</dbReference>
<dbReference type="NCBIfam" id="TIGR01509">
    <property type="entry name" value="HAD-SF-IA-v3"/>
    <property type="match status" value="1"/>
</dbReference>
<dbReference type="InterPro" id="IPR036412">
    <property type="entry name" value="HAD-like_sf"/>
</dbReference>
<dbReference type="PANTHER" id="PTHR43611">
    <property type="entry name" value="ALPHA-D-GLUCOSE 1-PHOSPHATE PHOSPHATASE"/>
    <property type="match status" value="1"/>
</dbReference>
<accession>A0A5B8UM95</accession>